<dbReference type="CDD" id="cd01479">
    <property type="entry name" value="Sec24-like"/>
    <property type="match status" value="1"/>
</dbReference>
<dbReference type="Gene3D" id="3.40.20.10">
    <property type="entry name" value="Severin"/>
    <property type="match status" value="1"/>
</dbReference>
<feature type="compositionally biased region" description="Polar residues" evidence="7">
    <location>
        <begin position="296"/>
        <end position="308"/>
    </location>
</feature>
<feature type="domain" description="Gelsolin-like" evidence="8">
    <location>
        <begin position="1188"/>
        <end position="1247"/>
    </location>
</feature>
<evidence type="ECO:0000256" key="5">
    <source>
        <dbReference type="ARBA" id="ARBA00022927"/>
    </source>
</evidence>
<keyword evidence="4" id="KW-0813">Transport</keyword>
<feature type="region of interest" description="Disordered" evidence="7">
    <location>
        <begin position="257"/>
        <end position="407"/>
    </location>
</feature>
<dbReference type="InterPro" id="IPR006900">
    <property type="entry name" value="Sec23/24_helical_dom"/>
</dbReference>
<dbReference type="InterPro" id="IPR005301">
    <property type="entry name" value="MOB_kinase_act_fam"/>
</dbReference>
<dbReference type="InterPro" id="IPR036175">
    <property type="entry name" value="Sec23/24_helical_dom_sf"/>
</dbReference>
<protein>
    <recommendedName>
        <fullName evidence="15">Sec23/Sec24 trunk domain protein</fullName>
    </recommendedName>
</protein>
<feature type="compositionally biased region" description="Pro residues" evidence="7">
    <location>
        <begin position="363"/>
        <end position="372"/>
    </location>
</feature>
<dbReference type="InterPro" id="IPR006896">
    <property type="entry name" value="Sec23/24_trunk_dom"/>
</dbReference>
<feature type="region of interest" description="Disordered" evidence="7">
    <location>
        <begin position="1"/>
        <end position="22"/>
    </location>
</feature>
<dbReference type="InterPro" id="IPR006895">
    <property type="entry name" value="Znf_Sec23_Sec24"/>
</dbReference>
<feature type="compositionally biased region" description="Pro residues" evidence="7">
    <location>
        <begin position="513"/>
        <end position="522"/>
    </location>
</feature>
<dbReference type="PANTHER" id="PTHR13803:SF4">
    <property type="entry name" value="SECRETORY 24CD, ISOFORM C"/>
    <property type="match status" value="1"/>
</dbReference>
<feature type="compositionally biased region" description="Low complexity" evidence="7">
    <location>
        <begin position="523"/>
        <end position="532"/>
    </location>
</feature>
<dbReference type="SUPFAM" id="SSF81995">
    <property type="entry name" value="beta-sandwich domain of Sec23/24"/>
    <property type="match status" value="1"/>
</dbReference>
<evidence type="ECO:0000313" key="13">
    <source>
        <dbReference type="EMBL" id="KAK6747524.1"/>
    </source>
</evidence>
<dbReference type="Gene3D" id="3.40.50.410">
    <property type="entry name" value="von Willebrand factor, type A domain"/>
    <property type="match status" value="1"/>
</dbReference>
<sequence length="1315" mass="143250">MSSVRSGLRTDRAPHASNDTDAIIQTAPTLGSGNLHDVVRLPAGEDLNEWLAVNIMDLFNQVRMLYGTITDHCTNESCPQMTAGVTHEYFWTENDRILSCSAPMYIDYMMTWIQDQLDDECVFPSQIGRSFPRDFVEVCEGIMRRLFRVYAHVYSSHSARFNELNATPHLNTSFKQFILFARQFQLIPTRELEPLRTKIDELIGVSVPAEIRNRVMFAPPFPPTNGGGPGAQPQATFPAPNMATGGAPPPAIGGFPKPSMDASRGYPGMPPHPANGPQMPAATSAQSPMVPFPAPVSTSAHQPSTFPSVVNGFHSAVQPPSQPPLQHAGAPTTSYQPVQPPSSVANFPSSHHPYGVSQSNGPIPTPTGPPQPTHMTQNQPLPIPPNYSAGPQQNAPIPGYPQTTSHQLNSAGVLNTTVPAPSQQQRQPQLGPSGAPPPPSFPSSVPSHASPGFPVHGGAMPSFPQPGFAHSSAPSGPPGHPMMGGQPSFGPPGGMPPGASAMPPGAPMAAGFPPVPGGPPTGFPGAPGMQPRQPQPQPQQRLDPNMMPSAVEVMEIDSAQAGQFPTGYPHANPPPLVSTDFYAVDQGNCSPRLMRSTIYMAPASNDLLKAAQIPFAVAISPFAALHSQERPPSVIDLGPGGPVRCQRCKAYMCPFMEFQDGGRRFRCPFCHASTPVEDVYFAHLDHTGRRTDIDHRPELFLGAYEFIATKQYCKNGLPPKEPAFIFMIDVSYNAVQNGMLQVVCSNLEKLLSRLPKELGASESVIHVGLATFDQVVHFFDLSAAQPSMMVVGDVGDMFVPIVDGLLLPYSQAAPSIRAVLAEIPRLFAPTKITETILGPVVQAGLDALQCADRAGKVFIFSTSLPSLEAPGKLKARNERNLLGTDKEKTALTPQGEFYSKLGEQCVKAGVTVDLFLFPNSFMDVASIAQLSAVTGGNVYKYQYFVADKDASRFLADLDHDISRQIAFDCMARVRSSAGIRPVLFQGSFYMENSTDLEMASIDEDKSFFAELKHDDKLSDQNAIIQCAVLFTSASGQRRLRILNICLPVSSDYNQLYRVADQGALVSYLLKNAVQANREKGNKEMKEQIFQRCAQILATYREKVSESAPLGQLILPETLKLLPLFVNSIVKNDSINGGSEMTVDDKVWMIELIRGMRVDHAMLLLYPKIVPVDHLELHDPSELTNVTGSIRASYENLVHSKAYLIDNGIVLFLWIGLGVAEAWVQDIFGVNNVAMLDTENAQIPEKDNARSRGLRRAVELLQEVGPRKRKLFVVREKDALEPWMKKFLVEDRSGPNVMSYVDFLCYIHREIRNILS</sequence>
<feature type="compositionally biased region" description="Polar residues" evidence="7">
    <location>
        <begin position="389"/>
        <end position="407"/>
    </location>
</feature>
<dbReference type="SUPFAM" id="SSF82919">
    <property type="entry name" value="Zn-finger domain of Sec23/24"/>
    <property type="match status" value="1"/>
</dbReference>
<feature type="domain" description="Sec23/Sec24 beta-sandwich" evidence="12">
    <location>
        <begin position="966"/>
        <end position="1049"/>
    </location>
</feature>
<dbReference type="EMBL" id="JAVFWL010000004">
    <property type="protein sequence ID" value="KAK6747524.1"/>
    <property type="molecule type" value="Genomic_DNA"/>
</dbReference>
<dbReference type="SUPFAM" id="SSF81811">
    <property type="entry name" value="Helical domain of Sec23/24"/>
    <property type="match status" value="1"/>
</dbReference>
<feature type="compositionally biased region" description="Polar residues" evidence="7">
    <location>
        <begin position="331"/>
        <end position="349"/>
    </location>
</feature>
<gene>
    <name evidence="13" type="primary">Necator_chrIV.g13911</name>
    <name evidence="13" type="ORF">RB195_000619</name>
</gene>
<dbReference type="InterPro" id="IPR036703">
    <property type="entry name" value="MOB_kinase_act_sf"/>
</dbReference>
<dbReference type="InterPro" id="IPR041742">
    <property type="entry name" value="Sec24-like_trunk_dom"/>
</dbReference>
<dbReference type="Gene3D" id="1.20.120.730">
    <property type="entry name" value="Sec23/Sec24 helical domain"/>
    <property type="match status" value="1"/>
</dbReference>
<keyword evidence="6" id="KW-0968">Cytoplasmic vesicle</keyword>
<evidence type="ECO:0000256" key="2">
    <source>
        <dbReference type="ARBA" id="ARBA00004397"/>
    </source>
</evidence>
<keyword evidence="14" id="KW-1185">Reference proteome</keyword>
<dbReference type="SMART" id="SM01388">
    <property type="entry name" value="Mob1_phocein"/>
    <property type="match status" value="1"/>
</dbReference>
<evidence type="ECO:0000259" key="10">
    <source>
        <dbReference type="Pfam" id="PF04811"/>
    </source>
</evidence>
<dbReference type="PANTHER" id="PTHR13803">
    <property type="entry name" value="SEC24-RELATED PROTEIN"/>
    <property type="match status" value="1"/>
</dbReference>
<dbReference type="SUPFAM" id="SSF101152">
    <property type="entry name" value="Mob1/phocein"/>
    <property type="match status" value="1"/>
</dbReference>
<dbReference type="Pfam" id="PF00626">
    <property type="entry name" value="Gelsolin"/>
    <property type="match status" value="1"/>
</dbReference>
<feature type="compositionally biased region" description="Low complexity" evidence="7">
    <location>
        <begin position="497"/>
        <end position="512"/>
    </location>
</feature>
<dbReference type="Proteomes" id="UP001303046">
    <property type="component" value="Unassembled WGS sequence"/>
</dbReference>
<feature type="compositionally biased region" description="Low complexity" evidence="7">
    <location>
        <begin position="442"/>
        <end position="451"/>
    </location>
</feature>
<feature type="region of interest" description="Disordered" evidence="7">
    <location>
        <begin position="419"/>
        <end position="543"/>
    </location>
</feature>
<dbReference type="Pfam" id="PF03637">
    <property type="entry name" value="Mob1_phocein"/>
    <property type="match status" value="1"/>
</dbReference>
<evidence type="ECO:0000259" key="11">
    <source>
        <dbReference type="Pfam" id="PF04815"/>
    </source>
</evidence>
<dbReference type="InterPro" id="IPR029006">
    <property type="entry name" value="ADF-H/Gelsolin-like_dom_sf"/>
</dbReference>
<dbReference type="Pfam" id="PF04815">
    <property type="entry name" value="Sec23_helical"/>
    <property type="match status" value="1"/>
</dbReference>
<feature type="domain" description="Zinc finger Sec23/Sec24-type" evidence="9">
    <location>
        <begin position="642"/>
        <end position="680"/>
    </location>
</feature>
<feature type="domain" description="Sec23/Sec24 trunk" evidence="10">
    <location>
        <begin position="719"/>
        <end position="960"/>
    </location>
</feature>
<name>A0ABR1DAK4_NECAM</name>
<dbReference type="Pfam" id="PF08033">
    <property type="entry name" value="Sec23_BS"/>
    <property type="match status" value="1"/>
</dbReference>
<evidence type="ECO:0000256" key="7">
    <source>
        <dbReference type="SAM" id="MobiDB-lite"/>
    </source>
</evidence>
<dbReference type="SUPFAM" id="SSF82754">
    <property type="entry name" value="C-terminal, gelsolin-like domain of Sec23/24"/>
    <property type="match status" value="1"/>
</dbReference>
<evidence type="ECO:0000259" key="12">
    <source>
        <dbReference type="Pfam" id="PF08033"/>
    </source>
</evidence>
<dbReference type="Gene3D" id="1.20.140.30">
    <property type="entry name" value="MOB kinase activator"/>
    <property type="match status" value="1"/>
</dbReference>
<reference evidence="13 14" key="1">
    <citation type="submission" date="2023-08" db="EMBL/GenBank/DDBJ databases">
        <title>A Necator americanus chromosomal reference genome.</title>
        <authorList>
            <person name="Ilik V."/>
            <person name="Petrzelkova K.J."/>
            <person name="Pardy F."/>
            <person name="Fuh T."/>
            <person name="Niatou-Singa F.S."/>
            <person name="Gouil Q."/>
            <person name="Baker L."/>
            <person name="Ritchie M.E."/>
            <person name="Jex A.R."/>
            <person name="Gazzola D."/>
            <person name="Li H."/>
            <person name="Toshio Fujiwara R."/>
            <person name="Zhan B."/>
            <person name="Aroian R.V."/>
            <person name="Pafco B."/>
            <person name="Schwarz E.M."/>
        </authorList>
    </citation>
    <scope>NUCLEOTIDE SEQUENCE [LARGE SCALE GENOMIC DNA]</scope>
    <source>
        <strain evidence="13 14">Aroian</strain>
        <tissue evidence="13">Whole animal</tissue>
    </source>
</reference>
<feature type="compositionally biased region" description="Polar residues" evidence="7">
    <location>
        <begin position="419"/>
        <end position="430"/>
    </location>
</feature>
<evidence type="ECO:0000259" key="9">
    <source>
        <dbReference type="Pfam" id="PF04810"/>
    </source>
</evidence>
<evidence type="ECO:0000259" key="8">
    <source>
        <dbReference type="Pfam" id="PF00626"/>
    </source>
</evidence>
<comment type="similarity">
    <text evidence="3">Belongs to the SEC23/SEC24 family. SEC24 subfamily.</text>
</comment>
<organism evidence="13 14">
    <name type="scientific">Necator americanus</name>
    <name type="common">Human hookworm</name>
    <dbReference type="NCBI Taxonomy" id="51031"/>
    <lineage>
        <taxon>Eukaryota</taxon>
        <taxon>Metazoa</taxon>
        <taxon>Ecdysozoa</taxon>
        <taxon>Nematoda</taxon>
        <taxon>Chromadorea</taxon>
        <taxon>Rhabditida</taxon>
        <taxon>Rhabditina</taxon>
        <taxon>Rhabditomorpha</taxon>
        <taxon>Strongyloidea</taxon>
        <taxon>Ancylostomatidae</taxon>
        <taxon>Bunostominae</taxon>
        <taxon>Necator</taxon>
    </lineage>
</organism>
<dbReference type="SUPFAM" id="SSF53300">
    <property type="entry name" value="vWA-like"/>
    <property type="match status" value="1"/>
</dbReference>
<dbReference type="InterPro" id="IPR012990">
    <property type="entry name" value="Beta-sandwich_Sec23_24"/>
</dbReference>
<comment type="caution">
    <text evidence="13">The sequence shown here is derived from an EMBL/GenBank/DDBJ whole genome shotgun (WGS) entry which is preliminary data.</text>
</comment>
<dbReference type="Gene3D" id="2.60.40.1670">
    <property type="entry name" value="beta-sandwich domain of Sec23/24"/>
    <property type="match status" value="1"/>
</dbReference>
<dbReference type="InterPro" id="IPR007123">
    <property type="entry name" value="Gelsolin-like_dom"/>
</dbReference>
<proteinExistence type="inferred from homology"/>
<evidence type="ECO:0000256" key="1">
    <source>
        <dbReference type="ARBA" id="ARBA00004299"/>
    </source>
</evidence>
<accession>A0ABR1DAK4</accession>
<dbReference type="InterPro" id="IPR036465">
    <property type="entry name" value="vWFA_dom_sf"/>
</dbReference>
<dbReference type="Pfam" id="PF04810">
    <property type="entry name" value="zf-Sec23_Sec24"/>
    <property type="match status" value="1"/>
</dbReference>
<comment type="subcellular location">
    <subcellularLocation>
        <location evidence="1">Cytoplasmic vesicle</location>
        <location evidence="1">COPII-coated vesicle membrane</location>
        <topology evidence="1">Peripheral membrane protein</topology>
        <orientation evidence="1">Cytoplasmic side</orientation>
    </subcellularLocation>
    <subcellularLocation>
        <location evidence="2">Endoplasmic reticulum membrane</location>
        <topology evidence="2">Peripheral membrane protein</topology>
        <orientation evidence="2">Cytoplasmic side</orientation>
    </subcellularLocation>
</comment>
<evidence type="ECO:0000256" key="3">
    <source>
        <dbReference type="ARBA" id="ARBA00008334"/>
    </source>
</evidence>
<dbReference type="Gene3D" id="2.30.30.380">
    <property type="entry name" value="Zn-finger domain of Sec23/24"/>
    <property type="match status" value="1"/>
</dbReference>
<dbReference type="Pfam" id="PF04811">
    <property type="entry name" value="Sec23_trunk"/>
    <property type="match status" value="1"/>
</dbReference>
<keyword evidence="5" id="KW-0653">Protein transport</keyword>
<evidence type="ECO:0000313" key="14">
    <source>
        <dbReference type="Proteomes" id="UP001303046"/>
    </source>
</evidence>
<evidence type="ECO:0000256" key="6">
    <source>
        <dbReference type="ARBA" id="ARBA00023329"/>
    </source>
</evidence>
<evidence type="ECO:0008006" key="15">
    <source>
        <dbReference type="Google" id="ProtNLM"/>
    </source>
</evidence>
<evidence type="ECO:0000256" key="4">
    <source>
        <dbReference type="ARBA" id="ARBA00022448"/>
    </source>
</evidence>
<dbReference type="InterPro" id="IPR050550">
    <property type="entry name" value="SEC23_SEC24_subfamily"/>
</dbReference>
<dbReference type="InterPro" id="IPR036180">
    <property type="entry name" value="Gelsolin-like_dom_sf"/>
</dbReference>
<feature type="domain" description="Sec23/Sec24 helical" evidence="11">
    <location>
        <begin position="1060"/>
        <end position="1161"/>
    </location>
</feature>
<dbReference type="InterPro" id="IPR036174">
    <property type="entry name" value="Znf_Sec23_Sec24_sf"/>
</dbReference>